<evidence type="ECO:0000259" key="1">
    <source>
        <dbReference type="Pfam" id="PF03551"/>
    </source>
</evidence>
<proteinExistence type="predicted"/>
<name>M1XPI3_NATM8</name>
<dbReference type="EMBL" id="HF582854">
    <property type="protein sequence ID" value="CCQ35949.1"/>
    <property type="molecule type" value="Genomic_DNA"/>
</dbReference>
<feature type="domain" description="Transcription regulator PadR N-terminal" evidence="1">
    <location>
        <begin position="95"/>
        <end position="153"/>
    </location>
</feature>
<dbReference type="OrthoDB" id="56053at2157"/>
<dbReference type="eggNOG" id="arCOG00008">
    <property type="taxonomic scope" value="Archaea"/>
</dbReference>
<dbReference type="InterPro" id="IPR036390">
    <property type="entry name" value="WH_DNA-bd_sf"/>
</dbReference>
<dbReference type="STRING" id="268739.Nmlp_1760"/>
<organism evidence="2 3">
    <name type="scientific">Natronomonas moolapensis (strain DSM 18674 / CECT 7526 / JCM 14361 / 8.8.11)</name>
    <dbReference type="NCBI Taxonomy" id="268739"/>
    <lineage>
        <taxon>Archaea</taxon>
        <taxon>Methanobacteriati</taxon>
        <taxon>Methanobacteriota</taxon>
        <taxon>Stenosarchaea group</taxon>
        <taxon>Halobacteria</taxon>
        <taxon>Halobacteriales</taxon>
        <taxon>Natronomonadaceae</taxon>
        <taxon>Natronomonas</taxon>
    </lineage>
</organism>
<dbReference type="KEGG" id="nmo:Nmlp_1760"/>
<evidence type="ECO:0000313" key="2">
    <source>
        <dbReference type="EMBL" id="CCQ35949.1"/>
    </source>
</evidence>
<dbReference type="HOGENOM" id="CLU_1418666_0_0_2"/>
<gene>
    <name evidence="2" type="primary">gvpE</name>
    <name evidence="2" type="ordered locus">Nmlp_1760</name>
</gene>
<dbReference type="SUPFAM" id="SSF46785">
    <property type="entry name" value="Winged helix' DNA-binding domain"/>
    <property type="match status" value="1"/>
</dbReference>
<dbReference type="RefSeq" id="WP_015408779.1">
    <property type="nucleotide sequence ID" value="NC_020388.1"/>
</dbReference>
<reference evidence="2 3" key="1">
    <citation type="journal article" date="2013" name="Genome Announc.">
        <title>Genome of the haloarchaeon Natronomonas moolapensis, a neutrophilic member of a previously haloalkaliphilic genus.</title>
        <authorList>
            <person name="Dyall-Smith M.L."/>
            <person name="Pfeiffer F."/>
            <person name="Oberwinkler T."/>
            <person name="Klee K."/>
            <person name="Rampp M."/>
            <person name="Palm P."/>
            <person name="Gross K."/>
            <person name="Schuster S.C."/>
            <person name="Oesterhelt D."/>
        </authorList>
    </citation>
    <scope>NUCLEOTIDE SEQUENCE [LARGE SCALE GENOMIC DNA]</scope>
    <source>
        <strain evidence="3">DSM 18674 / JCM 14361 / 8.8.11</strain>
    </source>
</reference>
<dbReference type="InterPro" id="IPR005149">
    <property type="entry name" value="Tscrpt_reg_PadR_N"/>
</dbReference>
<protein>
    <submittedName>
        <fullName evidence="2">PadR family transcription activator GvpE</fullName>
    </submittedName>
</protein>
<dbReference type="InterPro" id="IPR011991">
    <property type="entry name" value="ArsR-like_HTH"/>
</dbReference>
<dbReference type="Pfam" id="PF03551">
    <property type="entry name" value="PadR"/>
    <property type="match status" value="1"/>
</dbReference>
<evidence type="ECO:0000313" key="3">
    <source>
        <dbReference type="Proteomes" id="UP000011867"/>
    </source>
</evidence>
<keyword evidence="3" id="KW-1185">Reference proteome</keyword>
<dbReference type="InterPro" id="IPR036388">
    <property type="entry name" value="WH-like_DNA-bd_sf"/>
</dbReference>
<dbReference type="GeneID" id="14650891"/>
<dbReference type="CDD" id="cd00090">
    <property type="entry name" value="HTH_ARSR"/>
    <property type="match status" value="1"/>
</dbReference>
<dbReference type="Proteomes" id="UP000011867">
    <property type="component" value="Chromosome"/>
</dbReference>
<accession>M1XPI3</accession>
<dbReference type="AlphaFoldDB" id="M1XPI3"/>
<sequence length="194" mass="21441">MTQNTNTHTHELLKALLNSLNTENDLSANSRGDEAFDVRNAAPARVSETVASPTYTETRLSEDAVGCMSGWLDNETLQNIENKQIIQQLDEILLLLIAIRGRSSGKELREDLNRLFGADLSPGTVYPRLSELASDGVLNSTELAKRKIYSISDAETVIHLVEPRIHKLLTYSAVLNLLMSECKSDQTRSDAGNK</sequence>
<dbReference type="Gene3D" id="1.10.10.10">
    <property type="entry name" value="Winged helix-like DNA-binding domain superfamily/Winged helix DNA-binding domain"/>
    <property type="match status" value="1"/>
</dbReference>